<evidence type="ECO:0000256" key="2">
    <source>
        <dbReference type="ARBA" id="ARBA00022737"/>
    </source>
</evidence>
<feature type="compositionally biased region" description="Basic and acidic residues" evidence="3">
    <location>
        <begin position="466"/>
        <end position="476"/>
    </location>
</feature>
<evidence type="ECO:0000313" key="6">
    <source>
        <dbReference type="EMBL" id="QIM15721.1"/>
    </source>
</evidence>
<dbReference type="Gene3D" id="3.80.10.10">
    <property type="entry name" value="Ribonuclease Inhibitor"/>
    <property type="match status" value="1"/>
</dbReference>
<dbReference type="InterPro" id="IPR032675">
    <property type="entry name" value="LRR_dom_sf"/>
</dbReference>
<dbReference type="InterPro" id="IPR001611">
    <property type="entry name" value="Leu-rich_rpt"/>
</dbReference>
<dbReference type="SUPFAM" id="SSF52058">
    <property type="entry name" value="L domain-like"/>
    <property type="match status" value="1"/>
</dbReference>
<keyword evidence="2" id="KW-0677">Repeat</keyword>
<dbReference type="AlphaFoldDB" id="A0A6G8FH75"/>
<feature type="signal peptide" evidence="5">
    <location>
        <begin position="1"/>
        <end position="23"/>
    </location>
</feature>
<feature type="region of interest" description="Disordered" evidence="3">
    <location>
        <begin position="465"/>
        <end position="493"/>
    </location>
</feature>
<reference evidence="6 7" key="1">
    <citation type="submission" date="2020-03" db="EMBL/GenBank/DDBJ databases">
        <title>Leucobacter sp. nov., isolated from beetles.</title>
        <authorList>
            <person name="Hyun D.-W."/>
            <person name="Bae J.-W."/>
        </authorList>
    </citation>
    <scope>NUCLEOTIDE SEQUENCE [LARGE SCALE GENOMIC DNA]</scope>
    <source>
        <strain evidence="6 7">HDW9B</strain>
    </source>
</reference>
<dbReference type="PANTHER" id="PTHR46652">
    <property type="entry name" value="LEUCINE-RICH REPEAT AND IQ DOMAIN-CONTAINING PROTEIN 1-RELATED"/>
    <property type="match status" value="1"/>
</dbReference>
<keyword evidence="7" id="KW-1185">Reference proteome</keyword>
<keyword evidence="4" id="KW-1133">Transmembrane helix</keyword>
<feature type="chain" id="PRO_5038699831" evidence="5">
    <location>
        <begin position="24"/>
        <end position="535"/>
    </location>
</feature>
<keyword evidence="4" id="KW-0812">Transmembrane</keyword>
<dbReference type="PROSITE" id="PS51450">
    <property type="entry name" value="LRR"/>
    <property type="match status" value="1"/>
</dbReference>
<dbReference type="InterPro" id="IPR050836">
    <property type="entry name" value="SDS22/Internalin_LRR"/>
</dbReference>
<evidence type="ECO:0000256" key="4">
    <source>
        <dbReference type="SAM" id="Phobius"/>
    </source>
</evidence>
<dbReference type="KEGG" id="lins:G7067_03705"/>
<dbReference type="EMBL" id="CP049934">
    <property type="protein sequence ID" value="QIM15721.1"/>
    <property type="molecule type" value="Genomic_DNA"/>
</dbReference>
<evidence type="ECO:0000256" key="1">
    <source>
        <dbReference type="ARBA" id="ARBA00022614"/>
    </source>
</evidence>
<sequence>MLAAAGVAAALLAPAALPSPVDAAFAAENNTAQLTSIPVGGAEVGDGSDLFAAAPIPAESAPQGVATFAALPDDNELVDMPDANLRAAVLREVGGSVINRGALRKLQSLTANDRGITDLTGLEYASKLAIVDLSKNPITSIEPLRGLATVRQLNISTTLITDIDAVSTMPILEYLRINWTDVSDLEPVRGLTRMFQLELAGTQVSSIAPVSGFNELLNIYFQETTVSDLSPLAGLPKLTTISAPDTEVSDLSVIAGLPRLRTLNVNGARVSDLTMIATWPNIAVVGFMNQRVTGTPVFASATESTYRTTEATTASFKMPEGIVLQATGSATTTPEGLTVWEDIPADATELTANVSGNFYGTVYSASLSYPLSRADFTNADPVLAVGVTPQFQFTVTDGFLDGPFTIVDGEVPGLTLDETGKFVGAPTTEGTFPLSVRRTDVYGNMIDHVYNVVVGKAPAVVPPVAPEEKPEVKPEVKPVVPATPRPDTAPNTGGLAVTGGNPASTTFLAGIFASLLLGGSLMLVARRARAARSSE</sequence>
<keyword evidence="1" id="KW-0433">Leucine-rich repeat</keyword>
<evidence type="ECO:0000256" key="5">
    <source>
        <dbReference type="SAM" id="SignalP"/>
    </source>
</evidence>
<proteinExistence type="predicted"/>
<organism evidence="6 7">
    <name type="scientific">Leucobacter insecticola</name>
    <dbReference type="NCBI Taxonomy" id="2714934"/>
    <lineage>
        <taxon>Bacteria</taxon>
        <taxon>Bacillati</taxon>
        <taxon>Actinomycetota</taxon>
        <taxon>Actinomycetes</taxon>
        <taxon>Micrococcales</taxon>
        <taxon>Microbacteriaceae</taxon>
        <taxon>Leucobacter</taxon>
    </lineage>
</organism>
<feature type="transmembrane region" description="Helical" evidence="4">
    <location>
        <begin position="507"/>
        <end position="525"/>
    </location>
</feature>
<dbReference type="Proteomes" id="UP000501387">
    <property type="component" value="Chromosome"/>
</dbReference>
<keyword evidence="4" id="KW-0472">Membrane</keyword>
<protein>
    <submittedName>
        <fullName evidence="6">Leucine-rich repeat domain-containing protein</fullName>
    </submittedName>
</protein>
<name>A0A6G8FH75_9MICO</name>
<dbReference type="PANTHER" id="PTHR46652:SF3">
    <property type="entry name" value="LEUCINE-RICH REPEAT-CONTAINING PROTEIN 9"/>
    <property type="match status" value="1"/>
</dbReference>
<gene>
    <name evidence="6" type="ORF">G7067_03705</name>
</gene>
<accession>A0A6G8FH75</accession>
<dbReference type="RefSeq" id="WP_166322075.1">
    <property type="nucleotide sequence ID" value="NZ_CP049934.1"/>
</dbReference>
<evidence type="ECO:0000313" key="7">
    <source>
        <dbReference type="Proteomes" id="UP000501387"/>
    </source>
</evidence>
<keyword evidence="5" id="KW-0732">Signal</keyword>
<evidence type="ECO:0000256" key="3">
    <source>
        <dbReference type="SAM" id="MobiDB-lite"/>
    </source>
</evidence>